<dbReference type="AlphaFoldDB" id="A0A9P6CX59"/>
<keyword evidence="3" id="KW-0732">Signal</keyword>
<evidence type="ECO:0000313" key="5">
    <source>
        <dbReference type="EMBL" id="KAF9475268.1"/>
    </source>
</evidence>
<accession>A0A9P6CX59</accession>
<dbReference type="PANTHER" id="PTHR43329">
    <property type="entry name" value="EPOXIDE HYDROLASE"/>
    <property type="match status" value="1"/>
</dbReference>
<keyword evidence="6" id="KW-1185">Reference proteome</keyword>
<feature type="chain" id="PRO_5040169647" evidence="3">
    <location>
        <begin position="18"/>
        <end position="385"/>
    </location>
</feature>
<dbReference type="Pfam" id="PF00561">
    <property type="entry name" value="Abhydrolase_1"/>
    <property type="match status" value="1"/>
</dbReference>
<comment type="similarity">
    <text evidence="2">Belongs to the AB hydrolase superfamily. Epoxide hydrolase family.</text>
</comment>
<protein>
    <submittedName>
        <fullName evidence="5">Alpha/beta-hydrolase</fullName>
    </submittedName>
</protein>
<evidence type="ECO:0000256" key="2">
    <source>
        <dbReference type="ARBA" id="ARBA00038334"/>
    </source>
</evidence>
<sequence length="385" mass="43361">MHRGRWLLFLFAATVQASTTVPFKPSEYSKETAHCKATRRGVDVEKEVDIQLKYVDINPEASTTLLLVHGWPSLWSSWSNQIQEFKEDYHLVVPDLRGFGESTHPGDVPSSSTIPDMVGDLVCILENAKVESAVCVGHDWGSSICYEAARSRPDKFTAVVGIDVPYIPAAGHFVPIENFLTIVPSLTYQLFFDYKTDEAVAELDRDIRRTVRATLRTVASAPPASFLQSRGSFLGAWKDIKEIDPVPFFSPEEEDYFVEQYSIQGFRNTLGFYSTQNRKLGYELAHSQGNYTLTLPVLAIYPTNDPVANWSFLAAILKSAAYLENLTTELVPGAHWPQLEFPDETNKAIRKWLDGLKEAITEEDVVVVEDQEDVQEHHGHFEDEL</sequence>
<dbReference type="GO" id="GO:0016787">
    <property type="term" value="F:hydrolase activity"/>
    <property type="evidence" value="ECO:0007669"/>
    <property type="project" value="UniProtKB-KW"/>
</dbReference>
<dbReference type="OrthoDB" id="408373at2759"/>
<gene>
    <name evidence="5" type="ORF">BDN70DRAFT_883893</name>
</gene>
<name>A0A9P6CX59_9AGAR</name>
<dbReference type="Proteomes" id="UP000807469">
    <property type="component" value="Unassembled WGS sequence"/>
</dbReference>
<evidence type="ECO:0000259" key="4">
    <source>
        <dbReference type="Pfam" id="PF00561"/>
    </source>
</evidence>
<dbReference type="SUPFAM" id="SSF53474">
    <property type="entry name" value="alpha/beta-Hydrolases"/>
    <property type="match status" value="1"/>
</dbReference>
<evidence type="ECO:0000256" key="3">
    <source>
        <dbReference type="SAM" id="SignalP"/>
    </source>
</evidence>
<reference evidence="5" key="1">
    <citation type="submission" date="2020-11" db="EMBL/GenBank/DDBJ databases">
        <authorList>
            <consortium name="DOE Joint Genome Institute"/>
            <person name="Ahrendt S."/>
            <person name="Riley R."/>
            <person name="Andreopoulos W."/>
            <person name="Labutti K."/>
            <person name="Pangilinan J."/>
            <person name="Ruiz-Duenas F.J."/>
            <person name="Barrasa J.M."/>
            <person name="Sanchez-Garcia M."/>
            <person name="Camarero S."/>
            <person name="Miyauchi S."/>
            <person name="Serrano A."/>
            <person name="Linde D."/>
            <person name="Babiker R."/>
            <person name="Drula E."/>
            <person name="Ayuso-Fernandez I."/>
            <person name="Pacheco R."/>
            <person name="Padilla G."/>
            <person name="Ferreira P."/>
            <person name="Barriuso J."/>
            <person name="Kellner H."/>
            <person name="Castanera R."/>
            <person name="Alfaro M."/>
            <person name="Ramirez L."/>
            <person name="Pisabarro A.G."/>
            <person name="Kuo A."/>
            <person name="Tritt A."/>
            <person name="Lipzen A."/>
            <person name="He G."/>
            <person name="Yan M."/>
            <person name="Ng V."/>
            <person name="Cullen D."/>
            <person name="Martin F."/>
            <person name="Rosso M.-N."/>
            <person name="Henrissat B."/>
            <person name="Hibbett D."/>
            <person name="Martinez A.T."/>
            <person name="Grigoriev I.V."/>
        </authorList>
    </citation>
    <scope>NUCLEOTIDE SEQUENCE</scope>
    <source>
        <strain evidence="5">CIRM-BRFM 674</strain>
    </source>
</reference>
<proteinExistence type="inferred from homology"/>
<feature type="signal peptide" evidence="3">
    <location>
        <begin position="1"/>
        <end position="17"/>
    </location>
</feature>
<dbReference type="InterPro" id="IPR000073">
    <property type="entry name" value="AB_hydrolase_1"/>
</dbReference>
<dbReference type="EMBL" id="MU155339">
    <property type="protein sequence ID" value="KAF9475268.1"/>
    <property type="molecule type" value="Genomic_DNA"/>
</dbReference>
<keyword evidence="1" id="KW-0378">Hydrolase</keyword>
<dbReference type="PRINTS" id="PR00412">
    <property type="entry name" value="EPOXHYDRLASE"/>
</dbReference>
<feature type="domain" description="AB hydrolase-1" evidence="4">
    <location>
        <begin position="64"/>
        <end position="342"/>
    </location>
</feature>
<evidence type="ECO:0000313" key="6">
    <source>
        <dbReference type="Proteomes" id="UP000807469"/>
    </source>
</evidence>
<evidence type="ECO:0000256" key="1">
    <source>
        <dbReference type="ARBA" id="ARBA00022801"/>
    </source>
</evidence>
<dbReference type="InterPro" id="IPR029058">
    <property type="entry name" value="AB_hydrolase_fold"/>
</dbReference>
<comment type="caution">
    <text evidence="5">The sequence shown here is derived from an EMBL/GenBank/DDBJ whole genome shotgun (WGS) entry which is preliminary data.</text>
</comment>
<organism evidence="5 6">
    <name type="scientific">Pholiota conissans</name>
    <dbReference type="NCBI Taxonomy" id="109636"/>
    <lineage>
        <taxon>Eukaryota</taxon>
        <taxon>Fungi</taxon>
        <taxon>Dikarya</taxon>
        <taxon>Basidiomycota</taxon>
        <taxon>Agaricomycotina</taxon>
        <taxon>Agaricomycetes</taxon>
        <taxon>Agaricomycetidae</taxon>
        <taxon>Agaricales</taxon>
        <taxon>Agaricineae</taxon>
        <taxon>Strophariaceae</taxon>
        <taxon>Pholiota</taxon>
    </lineage>
</organism>
<dbReference type="Gene3D" id="3.40.50.1820">
    <property type="entry name" value="alpha/beta hydrolase"/>
    <property type="match status" value="1"/>
</dbReference>
<dbReference type="InterPro" id="IPR000639">
    <property type="entry name" value="Epox_hydrolase-like"/>
</dbReference>